<evidence type="ECO:0000256" key="11">
    <source>
        <dbReference type="PIRNR" id="PIRNR005096"/>
    </source>
</evidence>
<evidence type="ECO:0000256" key="6">
    <source>
        <dbReference type="ARBA" id="ARBA00013185"/>
    </source>
</evidence>
<comment type="similarity">
    <text evidence="4 11">Belongs to the aldose epimerase family.</text>
</comment>
<dbReference type="InterPro" id="IPR047215">
    <property type="entry name" value="Galactose_mutarotase-like"/>
</dbReference>
<comment type="caution">
    <text evidence="12">The sequence shown here is derived from an EMBL/GenBank/DDBJ whole genome shotgun (WGS) entry which is preliminary data.</text>
</comment>
<dbReference type="InterPro" id="IPR011013">
    <property type="entry name" value="Gal_mutarotase_sf_dom"/>
</dbReference>
<protein>
    <recommendedName>
        <fullName evidence="7 11">Aldose 1-epimerase</fullName>
        <ecNumber evidence="6 11">5.1.3.3</ecNumber>
    </recommendedName>
</protein>
<evidence type="ECO:0000256" key="1">
    <source>
        <dbReference type="ARBA" id="ARBA00001614"/>
    </source>
</evidence>
<evidence type="ECO:0000256" key="2">
    <source>
        <dbReference type="ARBA" id="ARBA00001913"/>
    </source>
</evidence>
<comment type="catalytic activity">
    <reaction evidence="1 11">
        <text>alpha-D-glucose = beta-D-glucose</text>
        <dbReference type="Rhea" id="RHEA:10264"/>
        <dbReference type="ChEBI" id="CHEBI:15903"/>
        <dbReference type="ChEBI" id="CHEBI:17925"/>
        <dbReference type="EC" id="5.1.3.3"/>
    </reaction>
</comment>
<dbReference type="InterPro" id="IPR018052">
    <property type="entry name" value="Ald1_epimerase_CS"/>
</dbReference>
<evidence type="ECO:0000256" key="8">
    <source>
        <dbReference type="ARBA" id="ARBA00022837"/>
    </source>
</evidence>
<keyword evidence="13" id="KW-1185">Reference proteome</keyword>
<dbReference type="GO" id="GO:0016853">
    <property type="term" value="F:isomerase activity"/>
    <property type="evidence" value="ECO:0007669"/>
    <property type="project" value="UniProtKB-KW"/>
</dbReference>
<dbReference type="PIRSF" id="PIRSF005096">
    <property type="entry name" value="GALM"/>
    <property type="match status" value="1"/>
</dbReference>
<dbReference type="InterPro" id="IPR008183">
    <property type="entry name" value="Aldose_1/G6P_1-epimerase"/>
</dbReference>
<comment type="pathway">
    <text evidence="3 11">Carbohydrate metabolism; hexose metabolism.</text>
</comment>
<dbReference type="RefSeq" id="WP_346756506.1">
    <property type="nucleotide sequence ID" value="NZ_JAUJEB010000001.1"/>
</dbReference>
<evidence type="ECO:0000256" key="5">
    <source>
        <dbReference type="ARBA" id="ARBA00011245"/>
    </source>
</evidence>
<accession>A0ABT8L1M5</accession>
<dbReference type="SUPFAM" id="SSF74650">
    <property type="entry name" value="Galactose mutarotase-like"/>
    <property type="match status" value="1"/>
</dbReference>
<gene>
    <name evidence="12" type="ORF">QQ020_03890</name>
</gene>
<reference evidence="12" key="1">
    <citation type="submission" date="2023-06" db="EMBL/GenBank/DDBJ databases">
        <title>Genomic of Agaribacillus aureum.</title>
        <authorList>
            <person name="Wang G."/>
        </authorList>
    </citation>
    <scope>NUCLEOTIDE SEQUENCE</scope>
    <source>
        <strain evidence="12">BMA12</strain>
    </source>
</reference>
<organism evidence="12 13">
    <name type="scientific">Agaribacillus aureus</name>
    <dbReference type="NCBI Taxonomy" id="3051825"/>
    <lineage>
        <taxon>Bacteria</taxon>
        <taxon>Pseudomonadati</taxon>
        <taxon>Bacteroidota</taxon>
        <taxon>Cytophagia</taxon>
        <taxon>Cytophagales</taxon>
        <taxon>Splendidivirgaceae</taxon>
        <taxon>Agaribacillus</taxon>
    </lineage>
</organism>
<proteinExistence type="inferred from homology"/>
<dbReference type="PANTHER" id="PTHR10091:SF0">
    <property type="entry name" value="GALACTOSE MUTAROTASE"/>
    <property type="match status" value="1"/>
</dbReference>
<dbReference type="PANTHER" id="PTHR10091">
    <property type="entry name" value="ALDOSE-1-EPIMERASE"/>
    <property type="match status" value="1"/>
</dbReference>
<keyword evidence="10 11" id="KW-0119">Carbohydrate metabolism</keyword>
<evidence type="ECO:0000256" key="4">
    <source>
        <dbReference type="ARBA" id="ARBA00006206"/>
    </source>
</evidence>
<dbReference type="NCBIfam" id="NF008277">
    <property type="entry name" value="PRK11055.1"/>
    <property type="match status" value="1"/>
</dbReference>
<keyword evidence="8" id="KW-0106">Calcium</keyword>
<evidence type="ECO:0000313" key="13">
    <source>
        <dbReference type="Proteomes" id="UP001172083"/>
    </source>
</evidence>
<dbReference type="EMBL" id="JAUJEB010000001">
    <property type="protein sequence ID" value="MDN5211171.1"/>
    <property type="molecule type" value="Genomic_DNA"/>
</dbReference>
<evidence type="ECO:0000256" key="10">
    <source>
        <dbReference type="ARBA" id="ARBA00023277"/>
    </source>
</evidence>
<keyword evidence="9 11" id="KW-0413">Isomerase</keyword>
<comment type="cofactor">
    <cofactor evidence="2">
        <name>Ca(2+)</name>
        <dbReference type="ChEBI" id="CHEBI:29108"/>
    </cofactor>
</comment>
<dbReference type="Gene3D" id="2.70.98.10">
    <property type="match status" value="1"/>
</dbReference>
<dbReference type="Proteomes" id="UP001172083">
    <property type="component" value="Unassembled WGS sequence"/>
</dbReference>
<dbReference type="InterPro" id="IPR014718">
    <property type="entry name" value="GH-type_carb-bd"/>
</dbReference>
<evidence type="ECO:0000256" key="7">
    <source>
        <dbReference type="ARBA" id="ARBA00014165"/>
    </source>
</evidence>
<evidence type="ECO:0000256" key="3">
    <source>
        <dbReference type="ARBA" id="ARBA00005028"/>
    </source>
</evidence>
<dbReference type="EC" id="5.1.3.3" evidence="6 11"/>
<dbReference type="Pfam" id="PF01263">
    <property type="entry name" value="Aldose_epim"/>
    <property type="match status" value="1"/>
</dbReference>
<dbReference type="PROSITE" id="PS00545">
    <property type="entry name" value="ALDOSE_1_EPIMERASE"/>
    <property type="match status" value="1"/>
</dbReference>
<sequence>MIQEENFIAEINGKETGLFTLKNNQGVSVDVTNYGAALVSIFVPDKQGSFEDVILGYNSVHDYQADQYYHGAIVGRYANRIAEARFAIDGQEYRLSRNNGIHTLHGGPTGFGRKVWNAEKRGNQLMLDYFSEDGEEGYPGNLEVAVCYTLNDNNALVIDFEAKTDKPTVVNLTNHAYFNLGGSRKQEIANHILWLNADRFTPKSAEGIPTGEYLKVKKTPMDFTSPKPIGKDIGASYPQLSQGRGYDHNFVLNNETGDLIKAAEVFDPASRRCLEVLTTMPGVQFYTADYLGSGAPGKEGLVYQPRDGFCLETQFFPDSPNKPGFPSTLLNPGETFSHQTVYKFSVKT</sequence>
<comment type="subunit">
    <text evidence="5">Monomer.</text>
</comment>
<dbReference type="InterPro" id="IPR015443">
    <property type="entry name" value="Aldose_1-epimerase"/>
</dbReference>
<name>A0ABT8L1M5_9BACT</name>
<evidence type="ECO:0000313" key="12">
    <source>
        <dbReference type="EMBL" id="MDN5211171.1"/>
    </source>
</evidence>
<dbReference type="CDD" id="cd09019">
    <property type="entry name" value="galactose_mutarotase_like"/>
    <property type="match status" value="1"/>
</dbReference>
<evidence type="ECO:0000256" key="9">
    <source>
        <dbReference type="ARBA" id="ARBA00023235"/>
    </source>
</evidence>